<dbReference type="EMBL" id="CAJVQB010135584">
    <property type="protein sequence ID" value="CAG8854273.1"/>
    <property type="molecule type" value="Genomic_DNA"/>
</dbReference>
<name>A0ABN7XG33_GIGMA</name>
<gene>
    <name evidence="1" type="ORF">GMARGA_LOCUS43094</name>
</gene>
<organism evidence="1 2">
    <name type="scientific">Gigaspora margarita</name>
    <dbReference type="NCBI Taxonomy" id="4874"/>
    <lineage>
        <taxon>Eukaryota</taxon>
        <taxon>Fungi</taxon>
        <taxon>Fungi incertae sedis</taxon>
        <taxon>Mucoromycota</taxon>
        <taxon>Glomeromycotina</taxon>
        <taxon>Glomeromycetes</taxon>
        <taxon>Diversisporales</taxon>
        <taxon>Gigasporaceae</taxon>
        <taxon>Gigaspora</taxon>
    </lineage>
</organism>
<keyword evidence="2" id="KW-1185">Reference proteome</keyword>
<evidence type="ECO:0000313" key="1">
    <source>
        <dbReference type="EMBL" id="CAG8854273.1"/>
    </source>
</evidence>
<reference evidence="1 2" key="1">
    <citation type="submission" date="2021-06" db="EMBL/GenBank/DDBJ databases">
        <authorList>
            <person name="Kallberg Y."/>
            <person name="Tangrot J."/>
            <person name="Rosling A."/>
        </authorList>
    </citation>
    <scope>NUCLEOTIDE SEQUENCE [LARGE SCALE GENOMIC DNA]</scope>
    <source>
        <strain evidence="1 2">120-4 pot B 10/14</strain>
    </source>
</reference>
<feature type="non-terminal residue" evidence="1">
    <location>
        <position position="1"/>
    </location>
</feature>
<comment type="caution">
    <text evidence="1">The sequence shown here is derived from an EMBL/GenBank/DDBJ whole genome shotgun (WGS) entry which is preliminary data.</text>
</comment>
<sequence>KVQKKSPNKKMHILEWKETNKENLLYNNSSGSSIVPTSKILKIKKNEIEDATLEKGPTERKNPKWNM</sequence>
<protein>
    <submittedName>
        <fullName evidence="1">2545_t:CDS:1</fullName>
    </submittedName>
</protein>
<feature type="non-terminal residue" evidence="1">
    <location>
        <position position="67"/>
    </location>
</feature>
<dbReference type="Proteomes" id="UP000789901">
    <property type="component" value="Unassembled WGS sequence"/>
</dbReference>
<accession>A0ABN7XG33</accession>
<proteinExistence type="predicted"/>
<evidence type="ECO:0000313" key="2">
    <source>
        <dbReference type="Proteomes" id="UP000789901"/>
    </source>
</evidence>